<keyword evidence="2" id="KW-1185">Reference proteome</keyword>
<gene>
    <name evidence="1" type="ORF">BHE90_016859</name>
</gene>
<accession>A0A430KZ71</accession>
<proteinExistence type="predicted"/>
<dbReference type="Proteomes" id="UP000287124">
    <property type="component" value="Unassembled WGS sequence"/>
</dbReference>
<comment type="caution">
    <text evidence="1">The sequence shown here is derived from an EMBL/GenBank/DDBJ whole genome shotgun (WGS) entry which is preliminary data.</text>
</comment>
<name>A0A430KZ71_9HYPO</name>
<organism evidence="1 2">
    <name type="scientific">Fusarium euwallaceae</name>
    <dbReference type="NCBI Taxonomy" id="1147111"/>
    <lineage>
        <taxon>Eukaryota</taxon>
        <taxon>Fungi</taxon>
        <taxon>Dikarya</taxon>
        <taxon>Ascomycota</taxon>
        <taxon>Pezizomycotina</taxon>
        <taxon>Sordariomycetes</taxon>
        <taxon>Hypocreomycetidae</taxon>
        <taxon>Hypocreales</taxon>
        <taxon>Nectriaceae</taxon>
        <taxon>Fusarium</taxon>
        <taxon>Fusarium solani species complex</taxon>
    </lineage>
</organism>
<dbReference type="EMBL" id="MIKF01000718">
    <property type="protein sequence ID" value="RTE68762.1"/>
    <property type="molecule type" value="Genomic_DNA"/>
</dbReference>
<evidence type="ECO:0000313" key="1">
    <source>
        <dbReference type="EMBL" id="RTE68762.1"/>
    </source>
</evidence>
<evidence type="ECO:0000313" key="2">
    <source>
        <dbReference type="Proteomes" id="UP000287124"/>
    </source>
</evidence>
<sequence length="221" mass="25008">MHCWSFLELPRLIATKPDLEDLTIFRSRSQDLADSGFWADARRQDTGSRLASCCVIVVANDYVRCLVRRSLHSGPPRSLVLLPPLPPRWLLSGCFVASRTPWSPGCPCQSQPRLLSSPWTLWTVDLWIVGLGPPAFKADSTDHGGEPFPVRPARCLDTDIDSDFCWPSPTLTLAEGRHFALDRRFLRMGRRLQLCVRACKNKQNRFPVRTLIGGHCLHRVH</sequence>
<dbReference type="AlphaFoldDB" id="A0A430KZ71"/>
<protein>
    <submittedName>
        <fullName evidence="1">Uncharacterized protein</fullName>
    </submittedName>
</protein>
<reference evidence="1 2" key="1">
    <citation type="submission" date="2017-06" db="EMBL/GenBank/DDBJ databases">
        <title>Comparative genomic analysis of Ambrosia Fusariam Clade fungi.</title>
        <authorList>
            <person name="Stajich J.E."/>
            <person name="Carrillo J."/>
            <person name="Kijimoto T."/>
            <person name="Eskalen A."/>
            <person name="O'Donnell K."/>
            <person name="Kasson M."/>
        </authorList>
    </citation>
    <scope>NUCLEOTIDE SEQUENCE [LARGE SCALE GENOMIC DNA]</scope>
    <source>
        <strain evidence="1 2">UCR1854</strain>
    </source>
</reference>